<evidence type="ECO:0000259" key="9">
    <source>
        <dbReference type="Pfam" id="PF00483"/>
    </source>
</evidence>
<name>X1VGW6_9ZZZZ</name>
<organism evidence="10">
    <name type="scientific">marine sediment metagenome</name>
    <dbReference type="NCBI Taxonomy" id="412755"/>
    <lineage>
        <taxon>unclassified sequences</taxon>
        <taxon>metagenomes</taxon>
        <taxon>ecological metagenomes</taxon>
    </lineage>
</organism>
<comment type="cofactor">
    <cofactor evidence="1">
        <name>Mg(2+)</name>
        <dbReference type="ChEBI" id="CHEBI:18420"/>
    </cofactor>
</comment>
<evidence type="ECO:0000256" key="4">
    <source>
        <dbReference type="ARBA" id="ARBA00022679"/>
    </source>
</evidence>
<accession>X1VGW6</accession>
<evidence type="ECO:0000256" key="7">
    <source>
        <dbReference type="ARBA" id="ARBA00022842"/>
    </source>
</evidence>
<dbReference type="GO" id="GO:0046872">
    <property type="term" value="F:metal ion binding"/>
    <property type="evidence" value="ECO:0007669"/>
    <property type="project" value="UniProtKB-KW"/>
</dbReference>
<dbReference type="Gene3D" id="3.90.550.10">
    <property type="entry name" value="Spore Coat Polysaccharide Biosynthesis Protein SpsA, Chain A"/>
    <property type="match status" value="1"/>
</dbReference>
<comment type="catalytic activity">
    <reaction evidence="8">
        <text>dTTP + alpha-D-glucose 1-phosphate + H(+) = dTDP-alpha-D-glucose + diphosphate</text>
        <dbReference type="Rhea" id="RHEA:15225"/>
        <dbReference type="ChEBI" id="CHEBI:15378"/>
        <dbReference type="ChEBI" id="CHEBI:33019"/>
        <dbReference type="ChEBI" id="CHEBI:37568"/>
        <dbReference type="ChEBI" id="CHEBI:57477"/>
        <dbReference type="ChEBI" id="CHEBI:58601"/>
        <dbReference type="EC" id="2.7.7.24"/>
    </reaction>
</comment>
<dbReference type="EC" id="2.7.7.24" evidence="3"/>
<evidence type="ECO:0000256" key="5">
    <source>
        <dbReference type="ARBA" id="ARBA00022695"/>
    </source>
</evidence>
<gene>
    <name evidence="10" type="ORF">S12H4_53984</name>
</gene>
<dbReference type="PANTHER" id="PTHR43532">
    <property type="entry name" value="GLUCOSE-1-PHOSPHATE THYMIDYLYLTRANSFERASE"/>
    <property type="match status" value="1"/>
</dbReference>
<dbReference type="InterPro" id="IPR005835">
    <property type="entry name" value="NTP_transferase_dom"/>
</dbReference>
<dbReference type="GO" id="GO:0008879">
    <property type="term" value="F:glucose-1-phosphate thymidylyltransferase activity"/>
    <property type="evidence" value="ECO:0007669"/>
    <property type="project" value="UniProtKB-EC"/>
</dbReference>
<dbReference type="InterPro" id="IPR029044">
    <property type="entry name" value="Nucleotide-diphossugar_trans"/>
</dbReference>
<evidence type="ECO:0000256" key="1">
    <source>
        <dbReference type="ARBA" id="ARBA00001946"/>
    </source>
</evidence>
<evidence type="ECO:0000313" key="10">
    <source>
        <dbReference type="EMBL" id="GAJ06450.1"/>
    </source>
</evidence>
<protein>
    <recommendedName>
        <fullName evidence="3">glucose-1-phosphate thymidylyltransferase</fullName>
        <ecNumber evidence="3">2.7.7.24</ecNumber>
    </recommendedName>
</protein>
<proteinExistence type="inferred from homology"/>
<evidence type="ECO:0000256" key="8">
    <source>
        <dbReference type="ARBA" id="ARBA00049336"/>
    </source>
</evidence>
<dbReference type="InterPro" id="IPR005907">
    <property type="entry name" value="G1P_thy_trans_s"/>
</dbReference>
<keyword evidence="5" id="KW-0548">Nucleotidyltransferase</keyword>
<evidence type="ECO:0000256" key="6">
    <source>
        <dbReference type="ARBA" id="ARBA00022723"/>
    </source>
</evidence>
<keyword evidence="6" id="KW-0479">Metal-binding</keyword>
<dbReference type="SUPFAM" id="SSF53448">
    <property type="entry name" value="Nucleotide-diphospho-sugar transferases"/>
    <property type="match status" value="1"/>
</dbReference>
<feature type="non-terminal residue" evidence="10">
    <location>
        <position position="1"/>
    </location>
</feature>
<evidence type="ECO:0000256" key="3">
    <source>
        <dbReference type="ARBA" id="ARBA00012461"/>
    </source>
</evidence>
<keyword evidence="4" id="KW-0808">Transferase</keyword>
<keyword evidence="7" id="KW-0460">Magnesium</keyword>
<reference evidence="10" key="1">
    <citation type="journal article" date="2014" name="Front. Microbiol.">
        <title>High frequency of phylogenetically diverse reductive dehalogenase-homologous genes in deep subseafloor sedimentary metagenomes.</title>
        <authorList>
            <person name="Kawai M."/>
            <person name="Futagami T."/>
            <person name="Toyoda A."/>
            <person name="Takaki Y."/>
            <person name="Nishi S."/>
            <person name="Hori S."/>
            <person name="Arai W."/>
            <person name="Tsubouchi T."/>
            <person name="Morono Y."/>
            <person name="Uchiyama I."/>
            <person name="Ito T."/>
            <person name="Fujiyama A."/>
            <person name="Inagaki F."/>
            <person name="Takami H."/>
        </authorList>
    </citation>
    <scope>NUCLEOTIDE SEQUENCE</scope>
    <source>
        <strain evidence="10">Expedition CK06-06</strain>
    </source>
</reference>
<dbReference type="PANTHER" id="PTHR43532:SF1">
    <property type="entry name" value="GLUCOSE-1-PHOSPHATE THYMIDYLYLTRANSFERASE 1"/>
    <property type="match status" value="1"/>
</dbReference>
<comment type="caution">
    <text evidence="10">The sequence shown here is derived from an EMBL/GenBank/DDBJ whole genome shotgun (WGS) entry which is preliminary data.</text>
</comment>
<dbReference type="AlphaFoldDB" id="X1VGW6"/>
<feature type="domain" description="Nucleotidyl transferase" evidence="9">
    <location>
        <begin position="1"/>
        <end position="132"/>
    </location>
</feature>
<dbReference type="Pfam" id="PF00483">
    <property type="entry name" value="NTP_transferase"/>
    <property type="match status" value="1"/>
</dbReference>
<dbReference type="EMBL" id="BARW01034440">
    <property type="protein sequence ID" value="GAJ06450.1"/>
    <property type="molecule type" value="Genomic_DNA"/>
</dbReference>
<sequence length="180" mass="20737">GDNIFYGQGFIELVRKASKINKGAMIFGYYVRNSESFGVVELDENLKEIISLEEKPPFPKSHYAIPGLYFYDSQVVEFAKSLQRSKRGELEITDLNRAYLERGKLQITLLGRGLSWFDTGTQDGLLEASSFIQVIQKRQGYYVACIEEIAFRLGYIDSKQLYELAKEVSHSFMIILFYRI</sequence>
<evidence type="ECO:0000256" key="2">
    <source>
        <dbReference type="ARBA" id="ARBA00010480"/>
    </source>
</evidence>
<comment type="similarity">
    <text evidence="2">Belongs to the glucose-1-phosphate thymidylyltransferase family.</text>
</comment>